<comment type="caution">
    <text evidence="3">The sequence shown here is derived from an EMBL/GenBank/DDBJ whole genome shotgun (WGS) entry which is preliminary data.</text>
</comment>
<dbReference type="EMBL" id="JBHUJC010000041">
    <property type="protein sequence ID" value="MFD2277131.1"/>
    <property type="molecule type" value="Genomic_DNA"/>
</dbReference>
<dbReference type="PANTHER" id="PTHR45458">
    <property type="entry name" value="SHORT-CHAIN DEHYDROGENASE/REDUCTASE SDR"/>
    <property type="match status" value="1"/>
</dbReference>
<dbReference type="Pfam" id="PF00106">
    <property type="entry name" value="adh_short"/>
    <property type="match status" value="1"/>
</dbReference>
<gene>
    <name evidence="3" type="ORF">ACFSQZ_11680</name>
</gene>
<feature type="chain" id="PRO_5047384084" evidence="2">
    <location>
        <begin position="28"/>
        <end position="248"/>
    </location>
</feature>
<sequence>MHSKHSVRNKLIAVLLFMVSLTSCSLANENQNTVFITGANRGIGLEYAKQYSAAGWEVIGTTRKPEEATELKATGATLIQLDVTSDEDIAAMKKALQGKKIDLLINNAGVYIRDSDRQSLEFSFSVNTAGPLLVAEALIPNLKKSEHPKIVNVSSRTAILTGAKGKSNAYAISKVGLNMVTRILHSRLSNNNFIVISLAPGRNQTDMGGKKASLTPAQSVPLIMQLMADLTKEKSGRFWYYDGTELPW</sequence>
<dbReference type="InterPro" id="IPR036291">
    <property type="entry name" value="NAD(P)-bd_dom_sf"/>
</dbReference>
<comment type="similarity">
    <text evidence="1">Belongs to the short-chain dehydrogenases/reductases (SDR) family.</text>
</comment>
<dbReference type="PANTHER" id="PTHR45458:SF1">
    <property type="entry name" value="SHORT CHAIN DEHYDROGENASE"/>
    <property type="match status" value="1"/>
</dbReference>
<dbReference type="Proteomes" id="UP001597297">
    <property type="component" value="Unassembled WGS sequence"/>
</dbReference>
<keyword evidence="2" id="KW-0732">Signal</keyword>
<evidence type="ECO:0000313" key="3">
    <source>
        <dbReference type="EMBL" id="MFD2277131.1"/>
    </source>
</evidence>
<dbReference type="CDD" id="cd05325">
    <property type="entry name" value="carb_red_sniffer_like_SDR_c"/>
    <property type="match status" value="1"/>
</dbReference>
<evidence type="ECO:0000256" key="2">
    <source>
        <dbReference type="SAM" id="SignalP"/>
    </source>
</evidence>
<keyword evidence="4" id="KW-1185">Reference proteome</keyword>
<dbReference type="Gene3D" id="3.40.50.720">
    <property type="entry name" value="NAD(P)-binding Rossmann-like Domain"/>
    <property type="match status" value="1"/>
</dbReference>
<evidence type="ECO:0000256" key="1">
    <source>
        <dbReference type="RuleBase" id="RU000363"/>
    </source>
</evidence>
<dbReference type="InterPro" id="IPR002347">
    <property type="entry name" value="SDR_fam"/>
</dbReference>
<dbReference type="RefSeq" id="WP_377094088.1">
    <property type="nucleotide sequence ID" value="NZ_JBHSJM010000001.1"/>
</dbReference>
<proteinExistence type="inferred from homology"/>
<dbReference type="PRINTS" id="PR00081">
    <property type="entry name" value="GDHRDH"/>
</dbReference>
<dbReference type="PRINTS" id="PR00080">
    <property type="entry name" value="SDRFAMILY"/>
</dbReference>
<dbReference type="InterPro" id="IPR052184">
    <property type="entry name" value="SDR_enzymes"/>
</dbReference>
<accession>A0ABW5E3D9</accession>
<name>A0ABW5E3D9_9BACT</name>
<dbReference type="PROSITE" id="PS51257">
    <property type="entry name" value="PROKAR_LIPOPROTEIN"/>
    <property type="match status" value="1"/>
</dbReference>
<evidence type="ECO:0000313" key="4">
    <source>
        <dbReference type="Proteomes" id="UP001597297"/>
    </source>
</evidence>
<reference evidence="4" key="1">
    <citation type="journal article" date="2019" name="Int. J. Syst. Evol. Microbiol.">
        <title>The Global Catalogue of Microorganisms (GCM) 10K type strain sequencing project: providing services to taxonomists for standard genome sequencing and annotation.</title>
        <authorList>
            <consortium name="The Broad Institute Genomics Platform"/>
            <consortium name="The Broad Institute Genome Sequencing Center for Infectious Disease"/>
            <person name="Wu L."/>
            <person name="Ma J."/>
        </authorList>
    </citation>
    <scope>NUCLEOTIDE SEQUENCE [LARGE SCALE GENOMIC DNA]</scope>
    <source>
        <strain evidence="4">JCM 16545</strain>
    </source>
</reference>
<protein>
    <submittedName>
        <fullName evidence="3">SDR family oxidoreductase</fullName>
    </submittedName>
</protein>
<feature type="signal peptide" evidence="2">
    <location>
        <begin position="1"/>
        <end position="27"/>
    </location>
</feature>
<dbReference type="SUPFAM" id="SSF51735">
    <property type="entry name" value="NAD(P)-binding Rossmann-fold domains"/>
    <property type="match status" value="1"/>
</dbReference>
<organism evidence="3 4">
    <name type="scientific">Rubritalea spongiae</name>
    <dbReference type="NCBI Taxonomy" id="430797"/>
    <lineage>
        <taxon>Bacteria</taxon>
        <taxon>Pseudomonadati</taxon>
        <taxon>Verrucomicrobiota</taxon>
        <taxon>Verrucomicrobiia</taxon>
        <taxon>Verrucomicrobiales</taxon>
        <taxon>Rubritaleaceae</taxon>
        <taxon>Rubritalea</taxon>
    </lineage>
</organism>